<dbReference type="AlphaFoldDB" id="A0A1E4TV63"/>
<gene>
    <name evidence="1" type="ORF">PACTADRAFT_3362</name>
</gene>
<dbReference type="EMBL" id="KV454014">
    <property type="protein sequence ID" value="ODV95673.1"/>
    <property type="molecule type" value="Genomic_DNA"/>
</dbReference>
<proteinExistence type="predicted"/>
<sequence>MSYKNRPPTIFKTYSQIILPTNCKQRDVISGIASKYNESLNNDEVFVKKYLINDKPMVFDSNLITKFNNNRFNLHISLSHNILFNNNKNLQKYYSEVLKLNKFFGEEENVRPLNEGVSSAIEVFKKEMKSSVKVKFEPYAFILPDYNNSKIFLSLKTTRETNDQLKPLINFLNNLLVCEIANIKTKYKCDYDLDYLHSSIGGYTPLPSKESKFNLANCKYINQEIIAKNDNYRIPNEMLQQLEFNCNHFVISKNNDNMIRIKFP</sequence>
<evidence type="ECO:0000313" key="2">
    <source>
        <dbReference type="Proteomes" id="UP000094236"/>
    </source>
</evidence>
<reference evidence="2" key="1">
    <citation type="submission" date="2016-05" db="EMBL/GenBank/DDBJ databases">
        <title>Comparative genomics of biotechnologically important yeasts.</title>
        <authorList>
            <consortium name="DOE Joint Genome Institute"/>
            <person name="Riley R."/>
            <person name="Haridas S."/>
            <person name="Wolfe K.H."/>
            <person name="Lopes M.R."/>
            <person name="Hittinger C.T."/>
            <person name="Goker M."/>
            <person name="Salamov A."/>
            <person name="Wisecaver J."/>
            <person name="Long T.M."/>
            <person name="Aerts A.L."/>
            <person name="Barry K."/>
            <person name="Choi C."/>
            <person name="Clum A."/>
            <person name="Coughlan A.Y."/>
            <person name="Deshpande S."/>
            <person name="Douglass A.P."/>
            <person name="Hanson S.J."/>
            <person name="Klenk H.-P."/>
            <person name="Labutti K."/>
            <person name="Lapidus A."/>
            <person name="Lindquist E."/>
            <person name="Lipzen A."/>
            <person name="Meier-Kolthoff J.P."/>
            <person name="Ohm R.A."/>
            <person name="Otillar R.P."/>
            <person name="Pangilinan J."/>
            <person name="Peng Y."/>
            <person name="Rokas A."/>
            <person name="Rosa C.A."/>
            <person name="Scheuner C."/>
            <person name="Sibirny A.A."/>
            <person name="Slot J.C."/>
            <person name="Stielow J.B."/>
            <person name="Sun H."/>
            <person name="Kurtzman C.P."/>
            <person name="Blackwell M."/>
            <person name="Grigoriev I.V."/>
            <person name="Jeffries T.W."/>
        </authorList>
    </citation>
    <scope>NUCLEOTIDE SEQUENCE [LARGE SCALE GENOMIC DNA]</scope>
    <source>
        <strain evidence="2">NRRL Y-2460</strain>
    </source>
</reference>
<evidence type="ECO:0008006" key="3">
    <source>
        <dbReference type="Google" id="ProtNLM"/>
    </source>
</evidence>
<organism evidence="1 2">
    <name type="scientific">Pachysolen tannophilus NRRL Y-2460</name>
    <dbReference type="NCBI Taxonomy" id="669874"/>
    <lineage>
        <taxon>Eukaryota</taxon>
        <taxon>Fungi</taxon>
        <taxon>Dikarya</taxon>
        <taxon>Ascomycota</taxon>
        <taxon>Saccharomycotina</taxon>
        <taxon>Pichiomycetes</taxon>
        <taxon>Pachysolenaceae</taxon>
        <taxon>Pachysolen</taxon>
    </lineage>
</organism>
<protein>
    <recommendedName>
        <fullName evidence="3">U6 snRNA phosphodiesterase</fullName>
    </recommendedName>
</protein>
<evidence type="ECO:0000313" key="1">
    <source>
        <dbReference type="EMBL" id="ODV95673.1"/>
    </source>
</evidence>
<keyword evidence="2" id="KW-1185">Reference proteome</keyword>
<name>A0A1E4TV63_PACTA</name>
<accession>A0A1E4TV63</accession>
<dbReference type="Proteomes" id="UP000094236">
    <property type="component" value="Unassembled WGS sequence"/>
</dbReference>